<gene>
    <name evidence="2" type="ORF">D5S18_07665</name>
</gene>
<evidence type="ECO:0000313" key="3">
    <source>
        <dbReference type="Proteomes" id="UP000266677"/>
    </source>
</evidence>
<keyword evidence="2" id="KW-0238">DNA-binding</keyword>
<dbReference type="RefSeq" id="WP_120039132.1">
    <property type="nucleotide sequence ID" value="NZ_QZFU01000015.1"/>
</dbReference>
<dbReference type="SUPFAM" id="SSF46955">
    <property type="entry name" value="Putative DNA-binding domain"/>
    <property type="match status" value="1"/>
</dbReference>
<protein>
    <submittedName>
        <fullName evidence="2">DNA-binding protein</fullName>
    </submittedName>
</protein>
<sequence>MGNTDNTWLTTKEVALRLKVEVRTVDHWAYTGYGPDFIKPGRIRRYALADIIAWENRLREEAKRRRRIAQANIRRYIA</sequence>
<feature type="domain" description="Helix-turn-helix" evidence="1">
    <location>
        <begin position="8"/>
        <end position="56"/>
    </location>
</feature>
<keyword evidence="3" id="KW-1185">Reference proteome</keyword>
<dbReference type="AlphaFoldDB" id="A0A3A4KBX7"/>
<comment type="caution">
    <text evidence="2">The sequence shown here is derived from an EMBL/GenBank/DDBJ whole genome shotgun (WGS) entry which is preliminary data.</text>
</comment>
<dbReference type="EMBL" id="QZFU01000015">
    <property type="protein sequence ID" value="RJO77608.1"/>
    <property type="molecule type" value="Genomic_DNA"/>
</dbReference>
<evidence type="ECO:0000259" key="1">
    <source>
        <dbReference type="Pfam" id="PF12728"/>
    </source>
</evidence>
<organism evidence="2 3">
    <name type="scientific">Nocardia panacis</name>
    <dbReference type="NCBI Taxonomy" id="2340916"/>
    <lineage>
        <taxon>Bacteria</taxon>
        <taxon>Bacillati</taxon>
        <taxon>Actinomycetota</taxon>
        <taxon>Actinomycetes</taxon>
        <taxon>Mycobacteriales</taxon>
        <taxon>Nocardiaceae</taxon>
        <taxon>Nocardia</taxon>
    </lineage>
</organism>
<dbReference type="InterPro" id="IPR009061">
    <property type="entry name" value="DNA-bd_dom_put_sf"/>
</dbReference>
<dbReference type="Pfam" id="PF12728">
    <property type="entry name" value="HTH_17"/>
    <property type="match status" value="1"/>
</dbReference>
<name>A0A3A4KBX7_9NOCA</name>
<accession>A0A3A4KBX7</accession>
<dbReference type="OrthoDB" id="194758at2"/>
<evidence type="ECO:0000313" key="2">
    <source>
        <dbReference type="EMBL" id="RJO77608.1"/>
    </source>
</evidence>
<dbReference type="GO" id="GO:0003677">
    <property type="term" value="F:DNA binding"/>
    <property type="evidence" value="ECO:0007669"/>
    <property type="project" value="UniProtKB-KW"/>
</dbReference>
<dbReference type="Proteomes" id="UP000266677">
    <property type="component" value="Unassembled WGS sequence"/>
</dbReference>
<dbReference type="InterPro" id="IPR041657">
    <property type="entry name" value="HTH_17"/>
</dbReference>
<dbReference type="InterPro" id="IPR036388">
    <property type="entry name" value="WH-like_DNA-bd_sf"/>
</dbReference>
<reference evidence="2 3" key="1">
    <citation type="submission" date="2018-09" db="EMBL/GenBank/DDBJ databases">
        <title>YIM PH21274 draft genome.</title>
        <authorList>
            <person name="Miao C."/>
        </authorList>
    </citation>
    <scope>NUCLEOTIDE SEQUENCE [LARGE SCALE GENOMIC DNA]</scope>
    <source>
        <strain evidence="2 3">YIM PH 21724</strain>
    </source>
</reference>
<dbReference type="Gene3D" id="1.10.10.10">
    <property type="entry name" value="Winged helix-like DNA-binding domain superfamily/Winged helix DNA-binding domain"/>
    <property type="match status" value="1"/>
</dbReference>
<proteinExistence type="predicted"/>